<evidence type="ECO:0000313" key="3">
    <source>
        <dbReference type="Proteomes" id="UP001458880"/>
    </source>
</evidence>
<evidence type="ECO:0000259" key="1">
    <source>
        <dbReference type="Pfam" id="PF13843"/>
    </source>
</evidence>
<evidence type="ECO:0000313" key="2">
    <source>
        <dbReference type="EMBL" id="KAK9711703.1"/>
    </source>
</evidence>
<accession>A0AAW1K0W4</accession>
<dbReference type="InterPro" id="IPR052638">
    <property type="entry name" value="PiggyBac_TE-derived"/>
</dbReference>
<protein>
    <submittedName>
        <fullName evidence="2">Transposase IS4</fullName>
    </submittedName>
</protein>
<dbReference type="Pfam" id="PF13843">
    <property type="entry name" value="DDE_Tnp_1_7"/>
    <property type="match status" value="1"/>
</dbReference>
<dbReference type="AlphaFoldDB" id="A0AAW1K0W4"/>
<dbReference type="InterPro" id="IPR029526">
    <property type="entry name" value="PGBD"/>
</dbReference>
<dbReference type="EMBL" id="JASPKY010000275">
    <property type="protein sequence ID" value="KAK9711703.1"/>
    <property type="molecule type" value="Genomic_DNA"/>
</dbReference>
<comment type="caution">
    <text evidence="2">The sequence shown here is derived from an EMBL/GenBank/DDBJ whole genome shotgun (WGS) entry which is preliminary data.</text>
</comment>
<gene>
    <name evidence="2" type="ORF">QE152_g25315</name>
</gene>
<proteinExistence type="predicted"/>
<sequence length="294" mass="34008">MFFDTELLDLIVGYSLKYAKDNNRHDFDFDYSLKYAKDNNRHDFDFDRIDLLKFIGILCLSGYHSLPQTQLMVFTFNLSVDEQMVPYFGRHSCKMYIKGKPVRFGFKLWCLCSSDGYLYKFVPYAGASADKTTVGLGGGVVLDLLSILENPQNHQVFFDNFFSSYKLFSVLCEQGFYASGTIRDNRTSNCPLESVKSIAKKERGTHDCAYDQRTGISMVRWNDNSVVTIISNQFNSEPLCPTKRYNRKEKKYVSIDQPHVIKLYNKYMGGVDLHDNGISNNRITITGKKWWWTL</sequence>
<reference evidence="2 3" key="1">
    <citation type="journal article" date="2024" name="BMC Genomics">
        <title>De novo assembly and annotation of Popillia japonica's genome with initial clues to its potential as an invasive pest.</title>
        <authorList>
            <person name="Cucini C."/>
            <person name="Boschi S."/>
            <person name="Funari R."/>
            <person name="Cardaioli E."/>
            <person name="Iannotti N."/>
            <person name="Marturano G."/>
            <person name="Paoli F."/>
            <person name="Bruttini M."/>
            <person name="Carapelli A."/>
            <person name="Frati F."/>
            <person name="Nardi F."/>
        </authorList>
    </citation>
    <scope>NUCLEOTIDE SEQUENCE [LARGE SCALE GENOMIC DNA]</scope>
    <source>
        <strain evidence="2">DMR45628</strain>
    </source>
</reference>
<dbReference type="GO" id="GO:0043565">
    <property type="term" value="F:sequence-specific DNA binding"/>
    <property type="evidence" value="ECO:0007669"/>
    <property type="project" value="TreeGrafter"/>
</dbReference>
<dbReference type="Proteomes" id="UP001458880">
    <property type="component" value="Unassembled WGS sequence"/>
</dbReference>
<dbReference type="PANTHER" id="PTHR47055">
    <property type="entry name" value="DDE_TNP_1_7 DOMAIN-CONTAINING PROTEIN"/>
    <property type="match status" value="1"/>
</dbReference>
<feature type="domain" description="PiggyBac transposable element-derived protein" evidence="1">
    <location>
        <begin position="76"/>
        <end position="291"/>
    </location>
</feature>
<keyword evidence="3" id="KW-1185">Reference proteome</keyword>
<dbReference type="PANTHER" id="PTHR47055:SF3">
    <property type="entry name" value="PHORBOL-ESTER_DAG-TYPE DOMAIN-CONTAINING PROTEIN"/>
    <property type="match status" value="1"/>
</dbReference>
<organism evidence="2 3">
    <name type="scientific">Popillia japonica</name>
    <name type="common">Japanese beetle</name>
    <dbReference type="NCBI Taxonomy" id="7064"/>
    <lineage>
        <taxon>Eukaryota</taxon>
        <taxon>Metazoa</taxon>
        <taxon>Ecdysozoa</taxon>
        <taxon>Arthropoda</taxon>
        <taxon>Hexapoda</taxon>
        <taxon>Insecta</taxon>
        <taxon>Pterygota</taxon>
        <taxon>Neoptera</taxon>
        <taxon>Endopterygota</taxon>
        <taxon>Coleoptera</taxon>
        <taxon>Polyphaga</taxon>
        <taxon>Scarabaeiformia</taxon>
        <taxon>Scarabaeidae</taxon>
        <taxon>Rutelinae</taxon>
        <taxon>Popillia</taxon>
    </lineage>
</organism>
<name>A0AAW1K0W4_POPJA</name>